<dbReference type="EMBL" id="AUXT01000181">
    <property type="protein sequence ID" value="KZN45542.1"/>
    <property type="molecule type" value="Genomic_DNA"/>
</dbReference>
<name>A0A167ALQ6_9GAMM</name>
<organism evidence="1 2">
    <name type="scientific">Pseudoalteromonas luteoviolacea NCIMB 1942</name>
    <dbReference type="NCBI Taxonomy" id="1365253"/>
    <lineage>
        <taxon>Bacteria</taxon>
        <taxon>Pseudomonadati</taxon>
        <taxon>Pseudomonadota</taxon>
        <taxon>Gammaproteobacteria</taxon>
        <taxon>Alteromonadales</taxon>
        <taxon>Pseudoalteromonadaceae</taxon>
        <taxon>Pseudoalteromonas</taxon>
    </lineage>
</organism>
<dbReference type="Proteomes" id="UP000076587">
    <property type="component" value="Unassembled WGS sequence"/>
</dbReference>
<reference evidence="1 2" key="1">
    <citation type="submission" date="2013-07" db="EMBL/GenBank/DDBJ databases">
        <title>Comparative Genomic and Metabolomic Analysis of Twelve Strains of Pseudoalteromonas luteoviolacea.</title>
        <authorList>
            <person name="Vynne N.G."/>
            <person name="Mansson M."/>
            <person name="Gram L."/>
        </authorList>
    </citation>
    <scope>NUCLEOTIDE SEQUENCE [LARGE SCALE GENOMIC DNA]</scope>
    <source>
        <strain evidence="1 2">NCIMB 1942</strain>
    </source>
</reference>
<evidence type="ECO:0000313" key="2">
    <source>
        <dbReference type="Proteomes" id="UP000076587"/>
    </source>
</evidence>
<accession>A0A167ALQ6</accession>
<protein>
    <submittedName>
        <fullName evidence="1">Uncharacterized protein</fullName>
    </submittedName>
</protein>
<gene>
    <name evidence="1" type="ORF">N482_14990</name>
</gene>
<proteinExistence type="predicted"/>
<dbReference type="PATRIC" id="fig|1365253.3.peg.3583"/>
<sequence>MSVSVRHKTQAIRNMLMTNRLSWPYYQAVVVARAQTWAVSFYIQLQFDGRCPVVK</sequence>
<dbReference type="AlphaFoldDB" id="A0A167ALQ6"/>
<comment type="caution">
    <text evidence="1">The sequence shown here is derived from an EMBL/GenBank/DDBJ whole genome shotgun (WGS) entry which is preliminary data.</text>
</comment>
<evidence type="ECO:0000313" key="1">
    <source>
        <dbReference type="EMBL" id="KZN45542.1"/>
    </source>
</evidence>